<dbReference type="AlphaFoldDB" id="A0A967B4H0"/>
<feature type="domain" description="N-acetyltransferase" evidence="1">
    <location>
        <begin position="10"/>
        <end position="160"/>
    </location>
</feature>
<dbReference type="Pfam" id="PF00583">
    <property type="entry name" value="Acetyltransf_1"/>
    <property type="match status" value="1"/>
</dbReference>
<evidence type="ECO:0000259" key="1">
    <source>
        <dbReference type="PROSITE" id="PS51186"/>
    </source>
</evidence>
<dbReference type="InterPro" id="IPR016181">
    <property type="entry name" value="Acyl_CoA_acyltransferase"/>
</dbReference>
<dbReference type="PROSITE" id="PS51186">
    <property type="entry name" value="GNAT"/>
    <property type="match status" value="1"/>
</dbReference>
<dbReference type="CDD" id="cd04301">
    <property type="entry name" value="NAT_SF"/>
    <property type="match status" value="1"/>
</dbReference>
<name>A0A967B4H0_9MICO</name>
<accession>A0A967B4H0</accession>
<sequence length="178" mass="19802">MPNPLLPQPISYRPAAPADHLALRQLWNLFRHDMSAYTGGLPGADGRFRTERLDHALGDTIGWLAWIAMAGPHPIGFALVRALDEPEHVLNSFFIVPGARRSGLGRQFARVVLLSRPGRWAIAYQDTNPAAAAFWPDLARGLDPHWAHEHRSVPGRSELPPDHWIRLTITPPPADASW</sequence>
<protein>
    <submittedName>
        <fullName evidence="2">GNAT family N-acetyltransferase</fullName>
    </submittedName>
</protein>
<dbReference type="Gene3D" id="3.40.630.30">
    <property type="match status" value="1"/>
</dbReference>
<dbReference type="EMBL" id="JAAOIV010000015">
    <property type="protein sequence ID" value="NHN57373.1"/>
    <property type="molecule type" value="Genomic_DNA"/>
</dbReference>
<evidence type="ECO:0000313" key="2">
    <source>
        <dbReference type="EMBL" id="NHN57373.1"/>
    </source>
</evidence>
<comment type="caution">
    <text evidence="2">The sequence shown here is derived from an EMBL/GenBank/DDBJ whole genome shotgun (WGS) entry which is preliminary data.</text>
</comment>
<dbReference type="InterPro" id="IPR000182">
    <property type="entry name" value="GNAT_dom"/>
</dbReference>
<reference evidence="2" key="1">
    <citation type="submission" date="2020-03" db="EMBL/GenBank/DDBJ databases">
        <title>Draft sequencing of Calidifontibacter sp. DB0510.</title>
        <authorList>
            <person name="Kim D.-U."/>
        </authorList>
    </citation>
    <scope>NUCLEOTIDE SEQUENCE</scope>
    <source>
        <strain evidence="2">DB0510</strain>
    </source>
</reference>
<dbReference type="Proteomes" id="UP000744769">
    <property type="component" value="Unassembled WGS sequence"/>
</dbReference>
<organism evidence="2 3">
    <name type="scientific">Metallococcus carri</name>
    <dbReference type="NCBI Taxonomy" id="1656884"/>
    <lineage>
        <taxon>Bacteria</taxon>
        <taxon>Bacillati</taxon>
        <taxon>Actinomycetota</taxon>
        <taxon>Actinomycetes</taxon>
        <taxon>Micrococcales</taxon>
        <taxon>Dermacoccaceae</taxon>
        <taxon>Metallococcus</taxon>
    </lineage>
</organism>
<evidence type="ECO:0000313" key="3">
    <source>
        <dbReference type="Proteomes" id="UP000744769"/>
    </source>
</evidence>
<gene>
    <name evidence="2" type="ORF">G9U51_16515</name>
</gene>
<dbReference type="SUPFAM" id="SSF55729">
    <property type="entry name" value="Acyl-CoA N-acyltransferases (Nat)"/>
    <property type="match status" value="1"/>
</dbReference>
<dbReference type="GO" id="GO:0016747">
    <property type="term" value="F:acyltransferase activity, transferring groups other than amino-acyl groups"/>
    <property type="evidence" value="ECO:0007669"/>
    <property type="project" value="InterPro"/>
</dbReference>
<proteinExistence type="predicted"/>
<keyword evidence="3" id="KW-1185">Reference proteome</keyword>